<dbReference type="KEGG" id="str:Sterm_3120"/>
<dbReference type="STRING" id="526218.Sterm_3120"/>
<dbReference type="EC" id="3.2.1.21" evidence="5"/>
<gene>
    <name evidence="5" type="ordered locus">Sterm_3120</name>
</gene>
<evidence type="ECO:0000256" key="1">
    <source>
        <dbReference type="ARBA" id="ARBA00010838"/>
    </source>
</evidence>
<dbReference type="eggNOG" id="COG2723">
    <property type="taxonomic scope" value="Bacteria"/>
</dbReference>
<dbReference type="CAZy" id="GH1">
    <property type="family name" value="Glycoside Hydrolase Family 1"/>
</dbReference>
<dbReference type="Gene3D" id="3.20.20.80">
    <property type="entry name" value="Glycosidases"/>
    <property type="match status" value="1"/>
</dbReference>
<keyword evidence="3 5" id="KW-0326">Glycosidase</keyword>
<dbReference type="PANTHER" id="PTHR10353">
    <property type="entry name" value="GLYCOSYL HYDROLASE"/>
    <property type="match status" value="1"/>
</dbReference>
<dbReference type="Proteomes" id="UP000000845">
    <property type="component" value="Chromosome"/>
</dbReference>
<evidence type="ECO:0000256" key="2">
    <source>
        <dbReference type="ARBA" id="ARBA00022801"/>
    </source>
</evidence>
<reference evidence="5 6" key="2">
    <citation type="journal article" date="2010" name="Stand. Genomic Sci.">
        <title>Complete genome sequence of Sebaldella termitidis type strain (NCTC 11300).</title>
        <authorList>
            <person name="Harmon-Smith M."/>
            <person name="Celia L."/>
            <person name="Chertkov O."/>
            <person name="Lapidus A."/>
            <person name="Copeland A."/>
            <person name="Glavina Del Rio T."/>
            <person name="Nolan M."/>
            <person name="Lucas S."/>
            <person name="Tice H."/>
            <person name="Cheng J.F."/>
            <person name="Han C."/>
            <person name="Detter J.C."/>
            <person name="Bruce D."/>
            <person name="Goodwin L."/>
            <person name="Pitluck S."/>
            <person name="Pati A."/>
            <person name="Liolios K."/>
            <person name="Ivanova N."/>
            <person name="Mavromatis K."/>
            <person name="Mikhailova N."/>
            <person name="Chen A."/>
            <person name="Palaniappan K."/>
            <person name="Land M."/>
            <person name="Hauser L."/>
            <person name="Chang Y.J."/>
            <person name="Jeffries C.D."/>
            <person name="Brettin T."/>
            <person name="Goker M."/>
            <person name="Beck B."/>
            <person name="Bristow J."/>
            <person name="Eisen J.A."/>
            <person name="Markowitz V."/>
            <person name="Hugenholtz P."/>
            <person name="Kyrpides N.C."/>
            <person name="Klenk H.P."/>
            <person name="Chen F."/>
        </authorList>
    </citation>
    <scope>NUCLEOTIDE SEQUENCE [LARGE SCALE GENOMIC DNA]</scope>
    <source>
        <strain evidence="6">ATCC 33386 / NCTC 11300</strain>
    </source>
</reference>
<proteinExistence type="inferred from homology"/>
<dbReference type="RefSeq" id="WP_012862544.1">
    <property type="nucleotide sequence ID" value="NC_013517.1"/>
</dbReference>
<comment type="similarity">
    <text evidence="1 4">Belongs to the glycosyl hydrolase 1 family.</text>
</comment>
<dbReference type="GO" id="GO:0016052">
    <property type="term" value="P:carbohydrate catabolic process"/>
    <property type="evidence" value="ECO:0007669"/>
    <property type="project" value="TreeGrafter"/>
</dbReference>
<dbReference type="EMBL" id="CP001739">
    <property type="protein sequence ID" value="ACZ09962.1"/>
    <property type="molecule type" value="Genomic_DNA"/>
</dbReference>
<evidence type="ECO:0000313" key="5">
    <source>
        <dbReference type="EMBL" id="ACZ09962.1"/>
    </source>
</evidence>
<evidence type="ECO:0000256" key="4">
    <source>
        <dbReference type="RuleBase" id="RU003690"/>
    </source>
</evidence>
<protein>
    <submittedName>
        <fullName evidence="5">Beta-glucosidase</fullName>
        <ecNumber evidence="5">3.2.1.21</ecNumber>
    </submittedName>
</protein>
<dbReference type="GO" id="GO:0008422">
    <property type="term" value="F:beta-glucosidase activity"/>
    <property type="evidence" value="ECO:0007669"/>
    <property type="project" value="UniProtKB-EC"/>
</dbReference>
<name>D1APC8_SEBTE</name>
<dbReference type="GO" id="GO:0005829">
    <property type="term" value="C:cytosol"/>
    <property type="evidence" value="ECO:0007669"/>
    <property type="project" value="TreeGrafter"/>
</dbReference>
<dbReference type="InterPro" id="IPR017853">
    <property type="entry name" value="GH"/>
</dbReference>
<evidence type="ECO:0000256" key="3">
    <source>
        <dbReference type="ARBA" id="ARBA00023295"/>
    </source>
</evidence>
<dbReference type="Pfam" id="PF00232">
    <property type="entry name" value="Glyco_hydro_1"/>
    <property type="match status" value="1"/>
</dbReference>
<dbReference type="FunFam" id="3.20.20.80:FF:000004">
    <property type="entry name" value="Beta-glucosidase 6-phospho-beta-glucosidase"/>
    <property type="match status" value="1"/>
</dbReference>
<dbReference type="AlphaFoldDB" id="D1APC8"/>
<dbReference type="HOGENOM" id="CLU_001859_0_1_0"/>
<reference evidence="6" key="1">
    <citation type="submission" date="2009-09" db="EMBL/GenBank/DDBJ databases">
        <title>The complete chromosome of Sebaldella termitidis ATCC 33386.</title>
        <authorList>
            <consortium name="US DOE Joint Genome Institute (JGI-PGF)"/>
            <person name="Lucas S."/>
            <person name="Copeland A."/>
            <person name="Lapidus A."/>
            <person name="Glavina del Rio T."/>
            <person name="Dalin E."/>
            <person name="Tice H."/>
            <person name="Bruce D."/>
            <person name="Goodwin L."/>
            <person name="Pitluck S."/>
            <person name="Kyrpides N."/>
            <person name="Mavromatis K."/>
            <person name="Ivanova N."/>
            <person name="Mikhailova N."/>
            <person name="Sims D."/>
            <person name="Meincke L."/>
            <person name="Brettin T."/>
            <person name="Detter J.C."/>
            <person name="Han C."/>
            <person name="Larimer F."/>
            <person name="Land M."/>
            <person name="Hauser L."/>
            <person name="Markowitz V."/>
            <person name="Cheng J.F."/>
            <person name="Hugenholtz P."/>
            <person name="Woyke T."/>
            <person name="Wu D."/>
            <person name="Eisen J.A."/>
        </authorList>
    </citation>
    <scope>NUCLEOTIDE SEQUENCE [LARGE SCALE GENOMIC DNA]</scope>
    <source>
        <strain evidence="6">ATCC 33386 / NCTC 11300</strain>
    </source>
</reference>
<dbReference type="InterPro" id="IPR001360">
    <property type="entry name" value="Glyco_hydro_1"/>
</dbReference>
<dbReference type="PRINTS" id="PR00131">
    <property type="entry name" value="GLHYDRLASE1"/>
</dbReference>
<accession>D1APC8</accession>
<organism evidence="5 6">
    <name type="scientific">Sebaldella termitidis (strain ATCC 33386 / NCTC 11300)</name>
    <dbReference type="NCBI Taxonomy" id="526218"/>
    <lineage>
        <taxon>Bacteria</taxon>
        <taxon>Fusobacteriati</taxon>
        <taxon>Fusobacteriota</taxon>
        <taxon>Fusobacteriia</taxon>
        <taxon>Fusobacteriales</taxon>
        <taxon>Leptotrichiaceae</taxon>
        <taxon>Sebaldella</taxon>
    </lineage>
</organism>
<dbReference type="PANTHER" id="PTHR10353:SF139">
    <property type="entry name" value="6-PHOSPHO-BETA-GLUCOSIDASE GMUD"/>
    <property type="match status" value="1"/>
</dbReference>
<keyword evidence="2 5" id="KW-0378">Hydrolase</keyword>
<evidence type="ECO:0000313" key="6">
    <source>
        <dbReference type="Proteomes" id="UP000000845"/>
    </source>
</evidence>
<keyword evidence="6" id="KW-1185">Reference proteome</keyword>
<sequence>MKYLFPENFYWGGASSALQTEGSDTSRGKTTMDKFFEEAPTRFYNGMGPGKLSNFYENYAEDIALLKKAGLNSLRFSISWARLIPGGRGEADREAVEYYNRVIDEFEKNGIELFMNLHHFDLPIELQNEGGFESRDVVEAYVEYARTCFQLFGKRIKKWCTFNEPIVTPEGGYLYDFHYPNVVDFKRAVQVAYNMIIAHSKAVAEYRKLNLGGEIFTVLNITPIYPRSSNEKDMKAAKIADLIFVRSFLDPFVKGEFNEELKEFLKDNGLMPETQPQDKEIVKNNIIDFLGLNYYQPRRVKAKEHIVNPDSVLLPESFFDYYDMQGKKMNTSRGWEIYPKAIYDMLMTMKNEYNNFRCFIAENGMGVQDEHKFRNKNGVIEDDYRIQFFKEHLSYVHKAIQEGSSCFGYHMWTPIDNWSMINEYKNRYGLIEFSIESGNRQLKKSGLWFNELSKNNGFDD</sequence>
<dbReference type="SUPFAM" id="SSF51445">
    <property type="entry name" value="(Trans)glycosidases"/>
    <property type="match status" value="1"/>
</dbReference>